<dbReference type="InterPro" id="IPR011006">
    <property type="entry name" value="CheY-like_superfamily"/>
</dbReference>
<proteinExistence type="predicted"/>
<organism evidence="3 4">
    <name type="scientific">Ornatilinea apprima</name>
    <dbReference type="NCBI Taxonomy" id="1134406"/>
    <lineage>
        <taxon>Bacteria</taxon>
        <taxon>Bacillati</taxon>
        <taxon>Chloroflexota</taxon>
        <taxon>Anaerolineae</taxon>
        <taxon>Anaerolineales</taxon>
        <taxon>Anaerolineaceae</taxon>
        <taxon>Ornatilinea</taxon>
    </lineage>
</organism>
<sequence length="127" mass="13874">MTTILLADHDPKVRSAMRLLLEQQPQCGQIIELESSDGLVDKALEHRAKIVILEWELPGVTTNAQLITQLRREIENVKIVSISGRERVGQLAMALGANAFINKSDSPDKLLDCVQKCCGDHSAEGGA</sequence>
<comment type="caution">
    <text evidence="3">The sequence shown here is derived from an EMBL/GenBank/DDBJ whole genome shotgun (WGS) entry which is preliminary data.</text>
</comment>
<dbReference type="RefSeq" id="WP_075062404.1">
    <property type="nucleotide sequence ID" value="NZ_LGCL01000019.1"/>
</dbReference>
<dbReference type="Pfam" id="PF00072">
    <property type="entry name" value="Response_reg"/>
    <property type="match status" value="1"/>
</dbReference>
<evidence type="ECO:0000313" key="3">
    <source>
        <dbReference type="EMBL" id="KPL78331.1"/>
    </source>
</evidence>
<gene>
    <name evidence="3" type="ORF">ADN00_07730</name>
</gene>
<dbReference type="GO" id="GO:0000160">
    <property type="term" value="P:phosphorelay signal transduction system"/>
    <property type="evidence" value="ECO:0007669"/>
    <property type="project" value="InterPro"/>
</dbReference>
<dbReference type="OrthoDB" id="9814495at2"/>
<dbReference type="InterPro" id="IPR058245">
    <property type="entry name" value="NreC/VraR/RcsB-like_REC"/>
</dbReference>
<dbReference type="PANTHER" id="PTHR45566:SF1">
    <property type="entry name" value="HTH-TYPE TRANSCRIPTIONAL REGULATOR YHJB-RELATED"/>
    <property type="match status" value="1"/>
</dbReference>
<dbReference type="CDD" id="cd17535">
    <property type="entry name" value="REC_NarL-like"/>
    <property type="match status" value="1"/>
</dbReference>
<evidence type="ECO:0000313" key="4">
    <source>
        <dbReference type="Proteomes" id="UP000050417"/>
    </source>
</evidence>
<dbReference type="SUPFAM" id="SSF52172">
    <property type="entry name" value="CheY-like"/>
    <property type="match status" value="1"/>
</dbReference>
<feature type="domain" description="Response regulatory" evidence="2">
    <location>
        <begin position="3"/>
        <end position="118"/>
    </location>
</feature>
<dbReference type="EMBL" id="LGCL01000019">
    <property type="protein sequence ID" value="KPL78331.1"/>
    <property type="molecule type" value="Genomic_DNA"/>
</dbReference>
<dbReference type="SMART" id="SM00448">
    <property type="entry name" value="REC"/>
    <property type="match status" value="1"/>
</dbReference>
<dbReference type="PROSITE" id="PS50110">
    <property type="entry name" value="RESPONSE_REGULATORY"/>
    <property type="match status" value="1"/>
</dbReference>
<name>A0A0P6XDN3_9CHLR</name>
<dbReference type="InterPro" id="IPR051015">
    <property type="entry name" value="EvgA-like"/>
</dbReference>
<dbReference type="PANTHER" id="PTHR45566">
    <property type="entry name" value="HTH-TYPE TRANSCRIPTIONAL REGULATOR YHJB-RELATED"/>
    <property type="match status" value="1"/>
</dbReference>
<accession>A0A0P6XDN3</accession>
<dbReference type="InterPro" id="IPR001789">
    <property type="entry name" value="Sig_transdc_resp-reg_receiver"/>
</dbReference>
<reference evidence="3 4" key="1">
    <citation type="submission" date="2015-07" db="EMBL/GenBank/DDBJ databases">
        <title>Genome sequence of Ornatilinea apprima DSM 23815.</title>
        <authorList>
            <person name="Hemp J."/>
            <person name="Ward L.M."/>
            <person name="Pace L.A."/>
            <person name="Fischer W.W."/>
        </authorList>
    </citation>
    <scope>NUCLEOTIDE SEQUENCE [LARGE SCALE GENOMIC DNA]</scope>
    <source>
        <strain evidence="3 4">P3M-1</strain>
    </source>
</reference>
<evidence type="ECO:0000259" key="2">
    <source>
        <dbReference type="PROSITE" id="PS50110"/>
    </source>
</evidence>
<keyword evidence="4" id="KW-1185">Reference proteome</keyword>
<dbReference type="STRING" id="1134406.ADN00_07730"/>
<dbReference type="AlphaFoldDB" id="A0A0P6XDN3"/>
<dbReference type="Gene3D" id="3.40.50.2300">
    <property type="match status" value="1"/>
</dbReference>
<protein>
    <recommendedName>
        <fullName evidence="2">Response regulatory domain-containing protein</fullName>
    </recommendedName>
</protein>
<dbReference type="Proteomes" id="UP000050417">
    <property type="component" value="Unassembled WGS sequence"/>
</dbReference>
<evidence type="ECO:0000256" key="1">
    <source>
        <dbReference type="PROSITE-ProRule" id="PRU00169"/>
    </source>
</evidence>
<comment type="caution">
    <text evidence="1">Lacks conserved residue(s) required for the propagation of feature annotation.</text>
</comment>